<evidence type="ECO:0000313" key="2">
    <source>
        <dbReference type="Proteomes" id="UP001164250"/>
    </source>
</evidence>
<dbReference type="Proteomes" id="UP001164250">
    <property type="component" value="Chromosome 4"/>
</dbReference>
<accession>A0ACC1BI19</accession>
<organism evidence="1 2">
    <name type="scientific">Pistacia atlantica</name>
    <dbReference type="NCBI Taxonomy" id="434234"/>
    <lineage>
        <taxon>Eukaryota</taxon>
        <taxon>Viridiplantae</taxon>
        <taxon>Streptophyta</taxon>
        <taxon>Embryophyta</taxon>
        <taxon>Tracheophyta</taxon>
        <taxon>Spermatophyta</taxon>
        <taxon>Magnoliopsida</taxon>
        <taxon>eudicotyledons</taxon>
        <taxon>Gunneridae</taxon>
        <taxon>Pentapetalae</taxon>
        <taxon>rosids</taxon>
        <taxon>malvids</taxon>
        <taxon>Sapindales</taxon>
        <taxon>Anacardiaceae</taxon>
        <taxon>Pistacia</taxon>
    </lineage>
</organism>
<comment type="caution">
    <text evidence="1">The sequence shown here is derived from an EMBL/GenBank/DDBJ whole genome shotgun (WGS) entry which is preliminary data.</text>
</comment>
<name>A0ACC1BI19_9ROSI</name>
<dbReference type="EMBL" id="CM047900">
    <property type="protein sequence ID" value="KAJ0098497.1"/>
    <property type="molecule type" value="Genomic_DNA"/>
</dbReference>
<evidence type="ECO:0000313" key="1">
    <source>
        <dbReference type="EMBL" id="KAJ0098497.1"/>
    </source>
</evidence>
<proteinExistence type="predicted"/>
<protein>
    <submittedName>
        <fullName evidence="1">Uncharacterized protein</fullName>
    </submittedName>
</protein>
<reference evidence="2" key="1">
    <citation type="journal article" date="2023" name="G3 (Bethesda)">
        <title>Genome assembly and association tests identify interacting loci associated with vigor, precocity, and sex in interspecific pistachio rootstocks.</title>
        <authorList>
            <person name="Palmer W."/>
            <person name="Jacygrad E."/>
            <person name="Sagayaradj S."/>
            <person name="Cavanaugh K."/>
            <person name="Han R."/>
            <person name="Bertier L."/>
            <person name="Beede B."/>
            <person name="Kafkas S."/>
            <person name="Golino D."/>
            <person name="Preece J."/>
            <person name="Michelmore R."/>
        </authorList>
    </citation>
    <scope>NUCLEOTIDE SEQUENCE [LARGE SCALE GENOMIC DNA]</scope>
</reference>
<gene>
    <name evidence="1" type="ORF">Patl1_20996</name>
</gene>
<sequence length="474" mass="52673">MLYLIPLQLLLFTLTRTATSHYNNNFSSSSPSASSPQSEWRPARATYYAASDPRDVVGGACGYGDLVKAGYGKATVGLSESMFERGQICGACFELRCVEDLRWCIPGTSIIATVTNFCAPNYGFNADGGGHCNPPNKHFVLPIEAFEKIAIWKAGNMPVQYRSVARACEVGLLLFLGAITLFTFRHIEAWTLGSWLMGWNKHKNPKCWFTVPRRISRIKCRKEGGIRFSIDGSGIFISVMISNVAGAGDVVAVKIKGHLTGWLTMGRNWGQNWHINADLKNQPLSFEVYDVVGFSLMWGSKILNCKWWKCGGLKEAPDRKEKNGADELSILEGRKLFDEMPERHIVTWNSMIARYVSQKKSREAIGLYKMMIFEGVFPDEYTFSSIFKAFSELGSLRDGQRAHGLSVVLGVEVSNVFVGSALVDMYSKFGKMRDAKLVADQVVEKDVVLFTALIVGYSQQRADCEALSVFVMVG</sequence>
<keyword evidence="2" id="KW-1185">Reference proteome</keyword>